<dbReference type="Proteomes" id="UP001458880">
    <property type="component" value="Unassembled WGS sequence"/>
</dbReference>
<name>A0AAW1M0Q3_POPJA</name>
<sequence>MEIINLIIWLTYLSLSPTSSHGCFHRVPMDQFDFIVGLGNWSDKSDRVYYTAVILKIDNLYIIAANAEILTSYKSFSHIKLMKWPSEGKMVRGTVEAVTQRNAFLLIRPEPGFINTNHYVKFHSKSKPKVMRLYIIQSYSPTDMSLTNLAVHPSEQCTTKDLPVLKYQFYWDNYQFNEVSCYRSILGIKTSCVLDRGFVVLSNSFKHIYGIGLPYPEMRCYRRVYARELWQCYLIVSSTYTESDYRIRKCVVTGASTLGSCGILILRTFSLL</sequence>
<dbReference type="EMBL" id="JASPKY010000076">
    <property type="protein sequence ID" value="KAK9739381.1"/>
    <property type="molecule type" value="Genomic_DNA"/>
</dbReference>
<feature type="signal peptide" evidence="1">
    <location>
        <begin position="1"/>
        <end position="22"/>
    </location>
</feature>
<gene>
    <name evidence="2" type="ORF">QE152_g9130</name>
</gene>
<organism evidence="2 3">
    <name type="scientific">Popillia japonica</name>
    <name type="common">Japanese beetle</name>
    <dbReference type="NCBI Taxonomy" id="7064"/>
    <lineage>
        <taxon>Eukaryota</taxon>
        <taxon>Metazoa</taxon>
        <taxon>Ecdysozoa</taxon>
        <taxon>Arthropoda</taxon>
        <taxon>Hexapoda</taxon>
        <taxon>Insecta</taxon>
        <taxon>Pterygota</taxon>
        <taxon>Neoptera</taxon>
        <taxon>Endopterygota</taxon>
        <taxon>Coleoptera</taxon>
        <taxon>Polyphaga</taxon>
        <taxon>Scarabaeiformia</taxon>
        <taxon>Scarabaeidae</taxon>
        <taxon>Rutelinae</taxon>
        <taxon>Popillia</taxon>
    </lineage>
</organism>
<comment type="caution">
    <text evidence="2">The sequence shown here is derived from an EMBL/GenBank/DDBJ whole genome shotgun (WGS) entry which is preliminary data.</text>
</comment>
<feature type="chain" id="PRO_5043418793" description="Peptidase S1 domain-containing protein" evidence="1">
    <location>
        <begin position="23"/>
        <end position="272"/>
    </location>
</feature>
<keyword evidence="3" id="KW-1185">Reference proteome</keyword>
<proteinExistence type="predicted"/>
<keyword evidence="1" id="KW-0732">Signal</keyword>
<reference evidence="2 3" key="1">
    <citation type="journal article" date="2024" name="BMC Genomics">
        <title>De novo assembly and annotation of Popillia japonica's genome with initial clues to its potential as an invasive pest.</title>
        <authorList>
            <person name="Cucini C."/>
            <person name="Boschi S."/>
            <person name="Funari R."/>
            <person name="Cardaioli E."/>
            <person name="Iannotti N."/>
            <person name="Marturano G."/>
            <person name="Paoli F."/>
            <person name="Bruttini M."/>
            <person name="Carapelli A."/>
            <person name="Frati F."/>
            <person name="Nardi F."/>
        </authorList>
    </citation>
    <scope>NUCLEOTIDE SEQUENCE [LARGE SCALE GENOMIC DNA]</scope>
    <source>
        <strain evidence="2">DMR45628</strain>
    </source>
</reference>
<evidence type="ECO:0008006" key="4">
    <source>
        <dbReference type="Google" id="ProtNLM"/>
    </source>
</evidence>
<accession>A0AAW1M0Q3</accession>
<evidence type="ECO:0000313" key="2">
    <source>
        <dbReference type="EMBL" id="KAK9739381.1"/>
    </source>
</evidence>
<protein>
    <recommendedName>
        <fullName evidence="4">Peptidase S1 domain-containing protein</fullName>
    </recommendedName>
</protein>
<dbReference type="AlphaFoldDB" id="A0AAW1M0Q3"/>
<evidence type="ECO:0000256" key="1">
    <source>
        <dbReference type="SAM" id="SignalP"/>
    </source>
</evidence>
<evidence type="ECO:0000313" key="3">
    <source>
        <dbReference type="Proteomes" id="UP001458880"/>
    </source>
</evidence>